<proteinExistence type="predicted"/>
<dbReference type="InterPro" id="IPR018958">
    <property type="entry name" value="Knr4/Smi1-like_dom"/>
</dbReference>
<accession>A0A7T4FQR9</accession>
<gene>
    <name evidence="2" type="ORF">I6H56_05700</name>
</gene>
<dbReference type="AlphaFoldDB" id="A0A7T4FQR9"/>
<name>A0A7T4FQR9_9FUSO</name>
<evidence type="ECO:0000313" key="2">
    <source>
        <dbReference type="EMBL" id="QQB74945.1"/>
    </source>
</evidence>
<dbReference type="EMBL" id="CP066022">
    <property type="protein sequence ID" value="QQB74945.1"/>
    <property type="molecule type" value="Genomic_DNA"/>
</dbReference>
<evidence type="ECO:0000259" key="1">
    <source>
        <dbReference type="SMART" id="SM00860"/>
    </source>
</evidence>
<sequence length="326" mass="38488">MRKEELISKLSTFIRNENFAKIDEIIKKFREESNFEMICFSSQAFINLYEFSEALKILDSIKNEYSENGEFCIRYAMALYNSNKEDKALEWFEKAKEKGIKEIEISSKYYPKNIDEWLERAKLWGPRRIEKNNFEKELREKRSKDPILNVKFDEDILKDLWNNNKYSLKEYVGKIPTDEDFKKVEKELGYRLPESYKTLMKIQNGGELKKNTFEGPFQRSWSNNFFDIEYVSGVDPTNKYSLCGEIGNKLWIEEWKYPNIGIAICGTSSGGHDMIFLDYSDCGPEGEPCVVHIDQEGDYEITYLADNFKDFVYGLFSDEDYEDEDD</sequence>
<evidence type="ECO:0000313" key="3">
    <source>
        <dbReference type="Proteomes" id="UP000595577"/>
    </source>
</evidence>
<dbReference type="Gene3D" id="3.40.1580.10">
    <property type="entry name" value="SMI1/KNR4-like"/>
    <property type="match status" value="1"/>
</dbReference>
<dbReference type="Proteomes" id="UP000595577">
    <property type="component" value="Chromosome"/>
</dbReference>
<protein>
    <submittedName>
        <fullName evidence="2">SMI1/KNR4 family protein</fullName>
    </submittedName>
</protein>
<dbReference type="Pfam" id="PF14568">
    <property type="entry name" value="SUKH_6"/>
    <property type="match status" value="1"/>
</dbReference>
<dbReference type="InterPro" id="IPR037883">
    <property type="entry name" value="Knr4/Smi1-like_sf"/>
</dbReference>
<organism evidence="2 3">
    <name type="scientific">Fusobacterium canifelinum</name>
    <dbReference type="NCBI Taxonomy" id="285729"/>
    <lineage>
        <taxon>Bacteria</taxon>
        <taxon>Fusobacteriati</taxon>
        <taxon>Fusobacteriota</taxon>
        <taxon>Fusobacteriia</taxon>
        <taxon>Fusobacteriales</taxon>
        <taxon>Fusobacteriaceae</taxon>
        <taxon>Fusobacterium</taxon>
    </lineage>
</organism>
<reference evidence="2 3" key="1">
    <citation type="submission" date="2020-12" db="EMBL/GenBank/DDBJ databases">
        <title>FDA dAtabase for Regulatory Grade micrObial Sequences (FDA-ARGOS): Supporting development and validation of Infectious Disease Dx tests.</title>
        <authorList>
            <person name="Sproer C."/>
            <person name="Gronow S."/>
            <person name="Severitt S."/>
            <person name="Schroder I."/>
            <person name="Tallon L."/>
            <person name="Sadzewicz L."/>
            <person name="Zhao X."/>
            <person name="Boylan J."/>
            <person name="Ott S."/>
            <person name="Bowen H."/>
            <person name="Vavikolanu K."/>
            <person name="Mehta A."/>
            <person name="Aluvathingal J."/>
            <person name="Nadendla S."/>
            <person name="Lowell S."/>
            <person name="Myers T."/>
            <person name="Yan Y."/>
            <person name="Sichtig H."/>
        </authorList>
    </citation>
    <scope>NUCLEOTIDE SEQUENCE [LARGE SCALE GENOMIC DNA]</scope>
    <source>
        <strain evidence="2 3">FDAARGOS_999</strain>
    </source>
</reference>
<dbReference type="SUPFAM" id="SSF48452">
    <property type="entry name" value="TPR-like"/>
    <property type="match status" value="1"/>
</dbReference>
<feature type="domain" description="Knr4/Smi1-like" evidence="1">
    <location>
        <begin position="176"/>
        <end position="314"/>
    </location>
</feature>
<dbReference type="RefSeq" id="WP_198481299.1">
    <property type="nucleotide sequence ID" value="NZ_CP066022.1"/>
</dbReference>
<dbReference type="InterPro" id="IPR011990">
    <property type="entry name" value="TPR-like_helical_dom_sf"/>
</dbReference>
<dbReference type="SMART" id="SM00860">
    <property type="entry name" value="SMI1_KNR4"/>
    <property type="match status" value="1"/>
</dbReference>
<dbReference type="SUPFAM" id="SSF160631">
    <property type="entry name" value="SMI1/KNR4-like"/>
    <property type="match status" value="1"/>
</dbReference>
<dbReference type="Gene3D" id="1.25.40.10">
    <property type="entry name" value="Tetratricopeptide repeat domain"/>
    <property type="match status" value="1"/>
</dbReference>